<feature type="compositionally biased region" description="Low complexity" evidence="1">
    <location>
        <begin position="503"/>
        <end position="527"/>
    </location>
</feature>
<reference evidence="2" key="1">
    <citation type="submission" date="2020-05" db="EMBL/GenBank/DDBJ databases">
        <authorList>
            <person name="Chiriac C."/>
            <person name="Salcher M."/>
            <person name="Ghai R."/>
            <person name="Kavagutti S V."/>
        </authorList>
    </citation>
    <scope>NUCLEOTIDE SEQUENCE</scope>
</reference>
<sequence length="794" mass="85127">MALPNPKPFSMQSPDALIELSGGNKQKLLQMVQAGSIDQTSALLAAMKIDKIRSAAQLEQAPQQTVMQKAFAPPAPPAGLGATPQGMQMAGGPAPQGAPPMQMASAPPPMGMPQMAGGGLTTLPVPDAMFDEHTFANGGIVAFKDGATGKKRKKTLDDAIARLALIPEADPYAASASINMTPYNEHGPLYPAKEFLRDNIGLSPETRSLRDGPNNSAVDTDQMSSFAFPQNADDSIYSPSGGGGSGSSLLGDPSKFRDTIGHMSDPIPSYSDLASQDSNTSRFRAPQNADDSIYSPGTGSLSSALSNMFSRKEKPSAGKPYAQKLLDAAAEFERKASNDDLPQAKKDYYYSQARNLRENAQQQEHITQENKETIKKYYEPVWSARARAVNQSVPTLSVSDQLKAFPGYEYFGMNKRDIAERDSRVAPVIDKIKTIDANIAAARSPTTAPFAPSAPSYGRDITKVNLGNSSYGLEGYKPDSALAGPSLVPPKGIAALAAAPRPRVPGTLTTKPKADADTTAPAAKTPTIQDLQKKFDETGKLPDFKKLSAEERAAQKNEDLWSTVLDFSARLLSGKNQNALTNAGEAAAGAMPGMQAALKERRADEKDERKQEFDYLVKAQGVKGDNLKAAYSVFNNMADREQRETLEDMRIKAQASEGRFNRENQLAAAGISANALPPDVRTLEYLKMHPEAEALYNRVEAAKNPLGLLRAQSDITTAEAAIDRTYQHALDAARRNATAQPNNPAYAQAYTKLQLEAEQKKAAARARIMGAASSFGPTGSNSAMDPLVAKYLHQ</sequence>
<feature type="region of interest" description="Disordered" evidence="1">
    <location>
        <begin position="503"/>
        <end position="536"/>
    </location>
</feature>
<organism evidence="2">
    <name type="scientific">uncultured Caudovirales phage</name>
    <dbReference type="NCBI Taxonomy" id="2100421"/>
    <lineage>
        <taxon>Viruses</taxon>
        <taxon>Duplodnaviria</taxon>
        <taxon>Heunggongvirae</taxon>
        <taxon>Uroviricota</taxon>
        <taxon>Caudoviricetes</taxon>
        <taxon>Peduoviridae</taxon>
        <taxon>Maltschvirus</taxon>
        <taxon>Maltschvirus maltsch</taxon>
    </lineage>
</organism>
<gene>
    <name evidence="2" type="ORF">UFOVP1193_50</name>
</gene>
<feature type="compositionally biased region" description="Low complexity" evidence="1">
    <location>
        <begin position="78"/>
        <end position="102"/>
    </location>
</feature>
<protein>
    <submittedName>
        <fullName evidence="2">Uncharacterized protein</fullName>
    </submittedName>
</protein>
<accession>A0A6J5R9E5</accession>
<evidence type="ECO:0000313" key="2">
    <source>
        <dbReference type="EMBL" id="CAB4190298.1"/>
    </source>
</evidence>
<proteinExistence type="predicted"/>
<name>A0A6J5R9E5_9CAUD</name>
<dbReference type="EMBL" id="LR797156">
    <property type="protein sequence ID" value="CAB4190298.1"/>
    <property type="molecule type" value="Genomic_DNA"/>
</dbReference>
<feature type="region of interest" description="Disordered" evidence="1">
    <location>
        <begin position="75"/>
        <end position="102"/>
    </location>
</feature>
<feature type="compositionally biased region" description="Polar residues" evidence="1">
    <location>
        <begin position="272"/>
        <end position="282"/>
    </location>
</feature>
<evidence type="ECO:0000256" key="1">
    <source>
        <dbReference type="SAM" id="MobiDB-lite"/>
    </source>
</evidence>
<feature type="region of interest" description="Disordered" evidence="1">
    <location>
        <begin position="229"/>
        <end position="297"/>
    </location>
</feature>